<name>A0A9P3PRP7_LYOSH</name>
<feature type="compositionally biased region" description="Basic residues" evidence="1">
    <location>
        <begin position="391"/>
        <end position="403"/>
    </location>
</feature>
<feature type="compositionally biased region" description="Pro residues" evidence="1">
    <location>
        <begin position="680"/>
        <end position="690"/>
    </location>
</feature>
<accession>A0A9P3PRP7</accession>
<feature type="compositionally biased region" description="Basic residues" evidence="1">
    <location>
        <begin position="164"/>
        <end position="177"/>
    </location>
</feature>
<feature type="region of interest" description="Disordered" evidence="1">
    <location>
        <begin position="47"/>
        <end position="706"/>
    </location>
</feature>
<feature type="compositionally biased region" description="Basic and acidic residues" evidence="1">
    <location>
        <begin position="410"/>
        <end position="430"/>
    </location>
</feature>
<feature type="compositionally biased region" description="Basic and acidic residues" evidence="1">
    <location>
        <begin position="483"/>
        <end position="501"/>
    </location>
</feature>
<dbReference type="AlphaFoldDB" id="A0A9P3PRP7"/>
<feature type="compositionally biased region" description="Basic residues" evidence="1">
    <location>
        <begin position="502"/>
        <end position="514"/>
    </location>
</feature>
<feature type="compositionally biased region" description="Acidic residues" evidence="1">
    <location>
        <begin position="431"/>
        <end position="440"/>
    </location>
</feature>
<feature type="compositionally biased region" description="Polar residues" evidence="1">
    <location>
        <begin position="607"/>
        <end position="623"/>
    </location>
</feature>
<reference evidence="2" key="1">
    <citation type="submission" date="2022-07" db="EMBL/GenBank/DDBJ databases">
        <title>The genome of Lyophyllum shimeji provides insight into the initial evolution of ectomycorrhizal fungal genome.</title>
        <authorList>
            <person name="Kobayashi Y."/>
            <person name="Shibata T."/>
            <person name="Hirakawa H."/>
            <person name="Shigenobu S."/>
            <person name="Nishiyama T."/>
            <person name="Yamada A."/>
            <person name="Hasebe M."/>
            <person name="Kawaguchi M."/>
        </authorList>
    </citation>
    <scope>NUCLEOTIDE SEQUENCE</scope>
    <source>
        <strain evidence="2">AT787</strain>
    </source>
</reference>
<evidence type="ECO:0000313" key="2">
    <source>
        <dbReference type="EMBL" id="GLB40353.1"/>
    </source>
</evidence>
<proteinExistence type="predicted"/>
<dbReference type="Proteomes" id="UP001063166">
    <property type="component" value="Unassembled WGS sequence"/>
</dbReference>
<feature type="compositionally biased region" description="Low complexity" evidence="1">
    <location>
        <begin position="283"/>
        <end position="292"/>
    </location>
</feature>
<feature type="compositionally biased region" description="Low complexity" evidence="1">
    <location>
        <begin position="92"/>
        <end position="104"/>
    </location>
</feature>
<protein>
    <submittedName>
        <fullName evidence="2">Uncharacterized protein</fullName>
    </submittedName>
</protein>
<comment type="caution">
    <text evidence="2">The sequence shown here is derived from an EMBL/GenBank/DDBJ whole genome shotgun (WGS) entry which is preliminary data.</text>
</comment>
<feature type="compositionally biased region" description="Low complexity" evidence="1">
    <location>
        <begin position="528"/>
        <end position="542"/>
    </location>
</feature>
<evidence type="ECO:0000256" key="1">
    <source>
        <dbReference type="SAM" id="MobiDB-lite"/>
    </source>
</evidence>
<evidence type="ECO:0000313" key="3">
    <source>
        <dbReference type="Proteomes" id="UP001063166"/>
    </source>
</evidence>
<feature type="compositionally biased region" description="Basic residues" evidence="1">
    <location>
        <begin position="198"/>
        <end position="209"/>
    </location>
</feature>
<feature type="compositionally biased region" description="Pro residues" evidence="1">
    <location>
        <begin position="326"/>
        <end position="336"/>
    </location>
</feature>
<sequence length="744" mass="81229">MDSPRMYEDEVVADSEDEGSGLMLPAANANAQALVQHKIPPEVTQDTIMTAFDTSRAKPSPISSIGDPATSNSVSLTRPKPRPRQTKDAGDATSSSNISAPSASTVPSDIRMDIDFTASDIADRAKMRSRNTKSQVPRSIVSESEIIELSSDDDDEFDLLPASKAKRKAKDKPKAKAKATGQSKSPNGGMDAPDPKPRPRPRPAGKKRQDKVSNPTPPLSGAISQETDPIYPSSLANGQYPIPFKLLPSQLPPSEPPTSTSRTYDHPPIVTLPQVETEPPSSPSSLFSISSSGKKRKRAMSIVDELDSSQGPVTASRMEDDKRRMPPPPLPGPPPTFFAGSSSPPPDVRRPAVSRSIDASAKKTSKSKRAPKKKVDEMEDEEDAAWGTTRSKVKSKTQTKKASPKQVEVVIERLKKGKEKAKEVFKSREFIDDEGSDDAMDLSSEKKTNTTKRRDSLTSLSSIPDSDLDDTRKAGPSRKRKSVERQVTAEDTHQEVKDQPQPKRRAATQRKGRKFIVSDDEDDELQIPAEPTPAKETPAQASKKGKGKEKPAAAKTTTTVAEDDVQEGMRQPPNTSFKENVEPASDLSVPTASNSKPPAKPEPLFPNLSSRYTIAPKTKSSPMSDLIRRVSSKPGSPFCSPAPRSGSAGRPSTPGTAYSPYLKASRSALSRIAPLHPNRRTPPPPLPPPPPKKKTKKELEREEQWEEELIESVGGITEWACMTDAERREMRRAKREREMYGWED</sequence>
<dbReference type="EMBL" id="BRPK01000008">
    <property type="protein sequence ID" value="GLB40353.1"/>
    <property type="molecule type" value="Genomic_DNA"/>
</dbReference>
<feature type="compositionally biased region" description="Basic and acidic residues" evidence="1">
    <location>
        <begin position="443"/>
        <end position="456"/>
    </location>
</feature>
<feature type="region of interest" description="Disordered" evidence="1">
    <location>
        <begin position="1"/>
        <end position="22"/>
    </location>
</feature>
<dbReference type="OrthoDB" id="3271227at2759"/>
<organism evidence="2 3">
    <name type="scientific">Lyophyllum shimeji</name>
    <name type="common">Hon-shimeji</name>
    <name type="synonym">Tricholoma shimeji</name>
    <dbReference type="NCBI Taxonomy" id="47721"/>
    <lineage>
        <taxon>Eukaryota</taxon>
        <taxon>Fungi</taxon>
        <taxon>Dikarya</taxon>
        <taxon>Basidiomycota</taxon>
        <taxon>Agaricomycotina</taxon>
        <taxon>Agaricomycetes</taxon>
        <taxon>Agaricomycetidae</taxon>
        <taxon>Agaricales</taxon>
        <taxon>Tricholomatineae</taxon>
        <taxon>Lyophyllaceae</taxon>
        <taxon>Lyophyllum</taxon>
    </lineage>
</organism>
<feature type="compositionally biased region" description="Low complexity" evidence="1">
    <location>
        <begin position="139"/>
        <end position="149"/>
    </location>
</feature>
<feature type="compositionally biased region" description="Acidic residues" evidence="1">
    <location>
        <begin position="9"/>
        <end position="19"/>
    </location>
</feature>
<keyword evidence="3" id="KW-1185">Reference proteome</keyword>
<gene>
    <name evidence="2" type="ORF">LshimejAT787_0802240</name>
</gene>
<feature type="compositionally biased region" description="Basic residues" evidence="1">
    <location>
        <begin position="363"/>
        <end position="372"/>
    </location>
</feature>